<dbReference type="PANTHER" id="PTHR42687">
    <property type="entry name" value="L-THREONINE 3-DEHYDROGENASE"/>
    <property type="match status" value="1"/>
</dbReference>
<gene>
    <name evidence="3" type="ORF">C3K47_18400</name>
</gene>
<dbReference type="EMBL" id="PQVF01000018">
    <property type="protein sequence ID" value="POY34810.1"/>
    <property type="molecule type" value="Genomic_DNA"/>
</dbReference>
<evidence type="ECO:0000256" key="1">
    <source>
        <dbReference type="ARBA" id="ARBA00007637"/>
    </source>
</evidence>
<dbReference type="InterPro" id="IPR036291">
    <property type="entry name" value="NAD(P)-bd_dom_sf"/>
</dbReference>
<dbReference type="AlphaFoldDB" id="A0A2S4ZWR6"/>
<accession>A0A2S4ZWR6</accession>
<dbReference type="FunFam" id="3.40.50.720:FF:000077">
    <property type="entry name" value="L-threonine 3-dehydrogenase, mitochondrial"/>
    <property type="match status" value="1"/>
</dbReference>
<comment type="similarity">
    <text evidence="1">Belongs to the NAD(P)-dependent epimerase/dehydratase family.</text>
</comment>
<dbReference type="InterPro" id="IPR001509">
    <property type="entry name" value="Epimerase_deHydtase"/>
</dbReference>
<dbReference type="GO" id="GO:0006567">
    <property type="term" value="P:L-threonine catabolic process"/>
    <property type="evidence" value="ECO:0007669"/>
    <property type="project" value="TreeGrafter"/>
</dbReference>
<evidence type="ECO:0000313" key="3">
    <source>
        <dbReference type="EMBL" id="POY34810.1"/>
    </source>
</evidence>
<dbReference type="RefSeq" id="WP_103790632.1">
    <property type="nucleotide sequence ID" value="NZ_PQVF01000018.1"/>
</dbReference>
<proteinExistence type="inferred from homology"/>
<dbReference type="InterPro" id="IPR051225">
    <property type="entry name" value="NAD(P)_epim/dehydratase"/>
</dbReference>
<dbReference type="SUPFAM" id="SSF51735">
    <property type="entry name" value="NAD(P)-binding Rossmann-fold domains"/>
    <property type="match status" value="1"/>
</dbReference>
<keyword evidence="4" id="KW-1185">Reference proteome</keyword>
<sequence length="321" mass="36193">MKKETIVVIGSNGQIGTELVTNLRSIHGASNVVATDIKEPDYDFKNAGPFEISNVLDKDNLQSILTKYKPTQVYLLAALLSATGEQRPKRAWELNMDGLINILDYALEYKISKVYWPSSIAVFGPNSPKTNTPQYCAMDPNTVYGISKLAGERWCEYYHQKFGLDVRSLRYPGLISWKSQPGGGTTDYAVHIFHEALKNGSYECFLSENTELPMMYMDDAIRATISLMEAESDKVAIRSSYNVAATSFTPTQLAEEIKKHIPDFKISYSENDPRQLIADSWPKSIDDSYARKDWGWSHQFDLAAMTTDMITNLKNHSELVK</sequence>
<protein>
    <submittedName>
        <fullName evidence="3">NAD-dependent epimerase</fullName>
    </submittedName>
</protein>
<organism evidence="3 4">
    <name type="scientific">Solitalea longa</name>
    <dbReference type="NCBI Taxonomy" id="2079460"/>
    <lineage>
        <taxon>Bacteria</taxon>
        <taxon>Pseudomonadati</taxon>
        <taxon>Bacteroidota</taxon>
        <taxon>Sphingobacteriia</taxon>
        <taxon>Sphingobacteriales</taxon>
        <taxon>Sphingobacteriaceae</taxon>
        <taxon>Solitalea</taxon>
    </lineage>
</organism>
<dbReference type="Gene3D" id="3.40.50.720">
    <property type="entry name" value="NAD(P)-binding Rossmann-like Domain"/>
    <property type="match status" value="1"/>
</dbReference>
<dbReference type="PANTHER" id="PTHR42687:SF1">
    <property type="entry name" value="L-THREONINE 3-DEHYDROGENASE, MITOCHONDRIAL"/>
    <property type="match status" value="1"/>
</dbReference>
<dbReference type="OrthoDB" id="9779902at2"/>
<feature type="domain" description="NAD-dependent epimerase/dehydratase" evidence="2">
    <location>
        <begin position="6"/>
        <end position="243"/>
    </location>
</feature>
<reference evidence="3 4" key="1">
    <citation type="submission" date="2018-01" db="EMBL/GenBank/DDBJ databases">
        <authorList>
            <person name="Gaut B.S."/>
            <person name="Morton B.R."/>
            <person name="Clegg M.T."/>
            <person name="Duvall M.R."/>
        </authorList>
    </citation>
    <scope>NUCLEOTIDE SEQUENCE [LARGE SCALE GENOMIC DNA]</scope>
    <source>
        <strain evidence="3 4">HR-AV</strain>
    </source>
</reference>
<dbReference type="GO" id="GO:0008743">
    <property type="term" value="F:L-threonine 3-dehydrogenase activity"/>
    <property type="evidence" value="ECO:0007669"/>
    <property type="project" value="TreeGrafter"/>
</dbReference>
<name>A0A2S4ZWR6_9SPHI</name>
<dbReference type="Pfam" id="PF01370">
    <property type="entry name" value="Epimerase"/>
    <property type="match status" value="1"/>
</dbReference>
<evidence type="ECO:0000313" key="4">
    <source>
        <dbReference type="Proteomes" id="UP000236893"/>
    </source>
</evidence>
<comment type="caution">
    <text evidence="3">The sequence shown here is derived from an EMBL/GenBank/DDBJ whole genome shotgun (WGS) entry which is preliminary data.</text>
</comment>
<dbReference type="Proteomes" id="UP000236893">
    <property type="component" value="Unassembled WGS sequence"/>
</dbReference>
<evidence type="ECO:0000259" key="2">
    <source>
        <dbReference type="Pfam" id="PF01370"/>
    </source>
</evidence>